<reference evidence="1" key="1">
    <citation type="submission" date="2014-11" db="EMBL/GenBank/DDBJ databases">
        <authorList>
            <person name="Amaro Gonzalez C."/>
        </authorList>
    </citation>
    <scope>NUCLEOTIDE SEQUENCE</scope>
</reference>
<dbReference type="AlphaFoldDB" id="A0A0E9STM7"/>
<proteinExistence type="predicted"/>
<evidence type="ECO:0000313" key="1">
    <source>
        <dbReference type="EMBL" id="JAH44607.1"/>
    </source>
</evidence>
<accession>A0A0E9STM7</accession>
<dbReference type="EMBL" id="GBXM01063970">
    <property type="protein sequence ID" value="JAH44607.1"/>
    <property type="molecule type" value="Transcribed_RNA"/>
</dbReference>
<name>A0A0E9STM7_ANGAN</name>
<protein>
    <submittedName>
        <fullName evidence="1">Uncharacterized protein</fullName>
    </submittedName>
</protein>
<sequence length="27" mass="2842">MTGVCASFSTGKTTDCNLYANFANNPN</sequence>
<reference evidence="1" key="2">
    <citation type="journal article" date="2015" name="Fish Shellfish Immunol.">
        <title>Early steps in the European eel (Anguilla anguilla)-Vibrio vulnificus interaction in the gills: Role of the RtxA13 toxin.</title>
        <authorList>
            <person name="Callol A."/>
            <person name="Pajuelo D."/>
            <person name="Ebbesson L."/>
            <person name="Teles M."/>
            <person name="MacKenzie S."/>
            <person name="Amaro C."/>
        </authorList>
    </citation>
    <scope>NUCLEOTIDE SEQUENCE</scope>
</reference>
<organism evidence="1">
    <name type="scientific">Anguilla anguilla</name>
    <name type="common">European freshwater eel</name>
    <name type="synonym">Muraena anguilla</name>
    <dbReference type="NCBI Taxonomy" id="7936"/>
    <lineage>
        <taxon>Eukaryota</taxon>
        <taxon>Metazoa</taxon>
        <taxon>Chordata</taxon>
        <taxon>Craniata</taxon>
        <taxon>Vertebrata</taxon>
        <taxon>Euteleostomi</taxon>
        <taxon>Actinopterygii</taxon>
        <taxon>Neopterygii</taxon>
        <taxon>Teleostei</taxon>
        <taxon>Anguilliformes</taxon>
        <taxon>Anguillidae</taxon>
        <taxon>Anguilla</taxon>
    </lineage>
</organism>